<feature type="compositionally biased region" description="Pro residues" evidence="1">
    <location>
        <begin position="109"/>
        <end position="137"/>
    </location>
</feature>
<feature type="compositionally biased region" description="Pro residues" evidence="1">
    <location>
        <begin position="30"/>
        <end position="40"/>
    </location>
</feature>
<dbReference type="AlphaFoldDB" id="A0A147BG11"/>
<feature type="chain" id="PRO_5007542230" evidence="2">
    <location>
        <begin position="25"/>
        <end position="175"/>
    </location>
</feature>
<proteinExistence type="predicted"/>
<evidence type="ECO:0000256" key="2">
    <source>
        <dbReference type="SAM" id="SignalP"/>
    </source>
</evidence>
<feature type="region of interest" description="Disordered" evidence="1">
    <location>
        <begin position="22"/>
        <end position="175"/>
    </location>
</feature>
<feature type="compositionally biased region" description="Basic residues" evidence="1">
    <location>
        <begin position="161"/>
        <end position="175"/>
    </location>
</feature>
<keyword evidence="3" id="KW-0675">Receptor</keyword>
<sequence>MQWSRRWTSSLAAWSLARTPLTLGPRTEWPLPPPLLPRPPTNRRRCSRTRREGRSPRRPATSTRTLLGRAMRGLFPAPWAPSRVPSRDWGQARGLAGPAVPSTARTPWAAPPPLSPWAPPCCPAAGPPASPPWAPRGPPRRWASSLARGPPAWGDPPLRPLRTRPRRSPGRRWAE</sequence>
<reference evidence="3" key="1">
    <citation type="journal article" date="2018" name="PLoS Negl. Trop. Dis.">
        <title>Sialome diversity of ticks revealed by RNAseq of single tick salivary glands.</title>
        <authorList>
            <person name="Perner J."/>
            <person name="Kropackova S."/>
            <person name="Kopacek P."/>
            <person name="Ribeiro J.M."/>
        </authorList>
    </citation>
    <scope>NUCLEOTIDE SEQUENCE</scope>
    <source>
        <strain evidence="3">Siblings of single egg batch collected in Ceske Budejovice</strain>
        <tissue evidence="3">Salivary glands</tissue>
    </source>
</reference>
<evidence type="ECO:0000313" key="3">
    <source>
        <dbReference type="EMBL" id="JAR89372.1"/>
    </source>
</evidence>
<keyword evidence="3" id="KW-0808">Transferase</keyword>
<dbReference type="GO" id="GO:0016301">
    <property type="term" value="F:kinase activity"/>
    <property type="evidence" value="ECO:0007669"/>
    <property type="project" value="UniProtKB-KW"/>
</dbReference>
<keyword evidence="3" id="KW-0418">Kinase</keyword>
<protein>
    <submittedName>
        <fullName evidence="3">Putative proline-rich receptor-like protein kinase perk9</fullName>
    </submittedName>
</protein>
<dbReference type="EMBL" id="GEGO01006032">
    <property type="protein sequence ID" value="JAR89372.1"/>
    <property type="molecule type" value="Transcribed_RNA"/>
</dbReference>
<feature type="signal peptide" evidence="2">
    <location>
        <begin position="1"/>
        <end position="24"/>
    </location>
</feature>
<name>A0A147BG11_IXORI</name>
<organism evidence="3">
    <name type="scientific">Ixodes ricinus</name>
    <name type="common">Common tick</name>
    <name type="synonym">Acarus ricinus</name>
    <dbReference type="NCBI Taxonomy" id="34613"/>
    <lineage>
        <taxon>Eukaryota</taxon>
        <taxon>Metazoa</taxon>
        <taxon>Ecdysozoa</taxon>
        <taxon>Arthropoda</taxon>
        <taxon>Chelicerata</taxon>
        <taxon>Arachnida</taxon>
        <taxon>Acari</taxon>
        <taxon>Parasitiformes</taxon>
        <taxon>Ixodida</taxon>
        <taxon>Ixodoidea</taxon>
        <taxon>Ixodidae</taxon>
        <taxon>Ixodinae</taxon>
        <taxon>Ixodes</taxon>
    </lineage>
</organism>
<evidence type="ECO:0000256" key="1">
    <source>
        <dbReference type="SAM" id="MobiDB-lite"/>
    </source>
</evidence>
<accession>A0A147BG11</accession>
<keyword evidence="2" id="KW-0732">Signal</keyword>